<dbReference type="AlphaFoldDB" id="A0A136LWW4"/>
<name>A0A136LWW4_9BACT</name>
<dbReference type="EMBL" id="JYNZ01000004">
    <property type="protein sequence ID" value="KXK26144.1"/>
    <property type="molecule type" value="Genomic_DNA"/>
</dbReference>
<dbReference type="FunFam" id="3.30.70.100:FF:000001">
    <property type="entry name" value="ATPase copper transporting beta"/>
    <property type="match status" value="1"/>
</dbReference>
<dbReference type="PROSITE" id="PS01047">
    <property type="entry name" value="HMA_1"/>
    <property type="match status" value="1"/>
</dbReference>
<evidence type="ECO:0000313" key="3">
    <source>
        <dbReference type="EMBL" id="KXK26144.1"/>
    </source>
</evidence>
<dbReference type="CDD" id="cd00371">
    <property type="entry name" value="HMA"/>
    <property type="match status" value="1"/>
</dbReference>
<dbReference type="GO" id="GO:0016787">
    <property type="term" value="F:hydrolase activity"/>
    <property type="evidence" value="ECO:0007669"/>
    <property type="project" value="UniProtKB-KW"/>
</dbReference>
<dbReference type="InterPro" id="IPR006121">
    <property type="entry name" value="HMA_dom"/>
</dbReference>
<dbReference type="PROSITE" id="PS50846">
    <property type="entry name" value="HMA_2"/>
    <property type="match status" value="1"/>
</dbReference>
<dbReference type="InterPro" id="IPR017969">
    <property type="entry name" value="Heavy-metal-associated_CS"/>
</dbReference>
<dbReference type="STRING" id="1617426.TR69_WS6001001138"/>
<gene>
    <name evidence="3" type="primary">copA</name>
    <name evidence="3" type="ORF">TR69_WS6001001138</name>
</gene>
<feature type="domain" description="HMA" evidence="2">
    <location>
        <begin position="4"/>
        <end position="70"/>
    </location>
</feature>
<dbReference type="EC" id="3.6.3.54" evidence="3"/>
<dbReference type="GO" id="GO:0046872">
    <property type="term" value="F:metal ion binding"/>
    <property type="evidence" value="ECO:0007669"/>
    <property type="project" value="UniProtKB-KW"/>
</dbReference>
<proteinExistence type="predicted"/>
<dbReference type="Proteomes" id="UP000070457">
    <property type="component" value="Unassembled WGS sequence"/>
</dbReference>
<evidence type="ECO:0000259" key="2">
    <source>
        <dbReference type="PROSITE" id="PS50846"/>
    </source>
</evidence>
<reference evidence="3 4" key="1">
    <citation type="submission" date="2015-02" db="EMBL/GenBank/DDBJ databases">
        <title>Improved understanding of the partial-nitritation anammox process through 23 genomes representing the majority of the microbial community.</title>
        <authorList>
            <person name="Speth D.R."/>
            <person name="In T Zandt M."/>
            <person name="Guerrero Cruz S."/>
            <person name="Jetten M.S."/>
            <person name="Dutilh B.E."/>
        </authorList>
    </citation>
    <scope>NUCLEOTIDE SEQUENCE [LARGE SCALE GENOMIC DNA]</scope>
    <source>
        <strain evidence="3">OLB20</strain>
    </source>
</reference>
<keyword evidence="1" id="KW-0479">Metal-binding</keyword>
<protein>
    <submittedName>
        <fullName evidence="3">Copper-exporting P-type ATPase A</fullName>
        <ecNumber evidence="3">3.6.3.54</ecNumber>
    </submittedName>
</protein>
<evidence type="ECO:0000313" key="4">
    <source>
        <dbReference type="Proteomes" id="UP000070457"/>
    </source>
</evidence>
<sequence>MSQTKQIYPIVGMHCASCKLLIEKMVGKLSGVTSVNVNYATEKMTVEYDSGLVSVDDIRSAVAKAVATGWLMITACRCLPHLLRRQRGRHIRITVIPVDTIMQQC</sequence>
<comment type="caution">
    <text evidence="3">The sequence shown here is derived from an EMBL/GenBank/DDBJ whole genome shotgun (WGS) entry which is preliminary data.</text>
</comment>
<dbReference type="InterPro" id="IPR036163">
    <property type="entry name" value="HMA_dom_sf"/>
</dbReference>
<evidence type="ECO:0000256" key="1">
    <source>
        <dbReference type="ARBA" id="ARBA00022723"/>
    </source>
</evidence>
<keyword evidence="3" id="KW-0378">Hydrolase</keyword>
<dbReference type="SUPFAM" id="SSF55008">
    <property type="entry name" value="HMA, heavy metal-associated domain"/>
    <property type="match status" value="1"/>
</dbReference>
<organism evidence="3 4">
    <name type="scientific">candidate division WS6 bacterium OLB20</name>
    <dbReference type="NCBI Taxonomy" id="1617426"/>
    <lineage>
        <taxon>Bacteria</taxon>
        <taxon>Candidatus Dojkabacteria</taxon>
    </lineage>
</organism>
<dbReference type="Pfam" id="PF00403">
    <property type="entry name" value="HMA"/>
    <property type="match status" value="1"/>
</dbReference>
<dbReference type="Gene3D" id="3.30.70.100">
    <property type="match status" value="1"/>
</dbReference>
<accession>A0A136LWW4</accession>